<accession>A0A830E874</accession>
<dbReference type="SUPFAM" id="SSF53774">
    <property type="entry name" value="Glutaminase/Asparaginase"/>
    <property type="match status" value="1"/>
</dbReference>
<evidence type="ECO:0000313" key="4">
    <source>
        <dbReference type="Proteomes" id="UP000653099"/>
    </source>
</evidence>
<dbReference type="InterPro" id="IPR027473">
    <property type="entry name" value="L-asparaginase_C"/>
</dbReference>
<reference evidence="3" key="2">
    <citation type="submission" date="2020-09" db="EMBL/GenBank/DDBJ databases">
        <authorList>
            <person name="Sun Q."/>
            <person name="Ohkuma M."/>
        </authorList>
    </citation>
    <scope>NUCLEOTIDE SEQUENCE</scope>
    <source>
        <strain evidence="3">JCM 14359</strain>
    </source>
</reference>
<feature type="compositionally biased region" description="Low complexity" evidence="1">
    <location>
        <begin position="49"/>
        <end position="58"/>
    </location>
</feature>
<protein>
    <recommendedName>
        <fullName evidence="2">Asparaginase/glutaminase C-terminal domain-containing protein</fullName>
    </recommendedName>
</protein>
<reference evidence="3" key="1">
    <citation type="journal article" date="2014" name="Int. J. Syst. Evol. Microbiol.">
        <title>Complete genome sequence of Corynebacterium casei LMG S-19264T (=DSM 44701T), isolated from a smear-ripened cheese.</title>
        <authorList>
            <consortium name="US DOE Joint Genome Institute (JGI-PGF)"/>
            <person name="Walter F."/>
            <person name="Albersmeier A."/>
            <person name="Kalinowski J."/>
            <person name="Ruckert C."/>
        </authorList>
    </citation>
    <scope>NUCLEOTIDE SEQUENCE</scope>
    <source>
        <strain evidence="3">JCM 14359</strain>
    </source>
</reference>
<dbReference type="PIRSF" id="PIRSF500176">
    <property type="entry name" value="L_ASNase"/>
    <property type="match status" value="1"/>
</dbReference>
<sequence length="206" mass="22136">MIGRNRSQDTGCEHRRHNLEHRQRDADTHGRGVGGVGGAPDRRRRAGEPPNRGRGCNPPRHPRGRRVLPGVQRERHAARDVVKSHSHKPETFNSPGKGPVAVRTSGGFRFHREPGNPSAYVPGLENVTRGIADAIDRTLEHGIPVVVASRCRAGGVNGVYGTAGGGKQRFEKGVLPAGDLPAWKARLKLPLALEAADGSAAVSEFF</sequence>
<dbReference type="InterPro" id="IPR006034">
    <property type="entry name" value="Asparaginase/glutaminase-like"/>
</dbReference>
<dbReference type="AlphaFoldDB" id="A0A830E874"/>
<proteinExistence type="predicted"/>
<feature type="region of interest" description="Disordered" evidence="1">
    <location>
        <begin position="1"/>
        <end position="100"/>
    </location>
</feature>
<dbReference type="EMBL" id="BMOC01000002">
    <property type="protein sequence ID" value="GGI98897.1"/>
    <property type="molecule type" value="Genomic_DNA"/>
</dbReference>
<comment type="caution">
    <text evidence="3">The sequence shown here is derived from an EMBL/GenBank/DDBJ whole genome shotgun (WGS) entry which is preliminary data.</text>
</comment>
<dbReference type="Proteomes" id="UP000653099">
    <property type="component" value="Unassembled WGS sequence"/>
</dbReference>
<evidence type="ECO:0000313" key="3">
    <source>
        <dbReference type="EMBL" id="GGI98897.1"/>
    </source>
</evidence>
<evidence type="ECO:0000259" key="2">
    <source>
        <dbReference type="Pfam" id="PF17763"/>
    </source>
</evidence>
<feature type="compositionally biased region" description="Basic and acidic residues" evidence="1">
    <location>
        <begin position="20"/>
        <end position="30"/>
    </location>
</feature>
<dbReference type="Gene3D" id="3.40.50.40">
    <property type="match status" value="1"/>
</dbReference>
<dbReference type="PIRSF" id="PIRSF001220">
    <property type="entry name" value="L-ASNase_gatD"/>
    <property type="match status" value="1"/>
</dbReference>
<gene>
    <name evidence="3" type="ORF">GCM10008995_05900</name>
</gene>
<dbReference type="InterPro" id="IPR036152">
    <property type="entry name" value="Asp/glu_Ase-like_sf"/>
</dbReference>
<feature type="compositionally biased region" description="Basic and acidic residues" evidence="1">
    <location>
        <begin position="72"/>
        <end position="90"/>
    </location>
</feature>
<organism evidence="3 4">
    <name type="scientific">Halobellus salinus</name>
    <dbReference type="NCBI Taxonomy" id="931585"/>
    <lineage>
        <taxon>Archaea</taxon>
        <taxon>Methanobacteriati</taxon>
        <taxon>Methanobacteriota</taxon>
        <taxon>Stenosarchaea group</taxon>
        <taxon>Halobacteria</taxon>
        <taxon>Halobacteriales</taxon>
        <taxon>Haloferacaceae</taxon>
        <taxon>Halobellus</taxon>
    </lineage>
</organism>
<feature type="domain" description="Asparaginase/glutaminase C-terminal" evidence="2">
    <location>
        <begin position="126"/>
        <end position="206"/>
    </location>
</feature>
<evidence type="ECO:0000256" key="1">
    <source>
        <dbReference type="SAM" id="MobiDB-lite"/>
    </source>
</evidence>
<name>A0A830E874_9EURY</name>
<keyword evidence="4" id="KW-1185">Reference proteome</keyword>
<dbReference type="InterPro" id="IPR040919">
    <property type="entry name" value="Asparaginase_C"/>
</dbReference>
<dbReference type="Pfam" id="PF17763">
    <property type="entry name" value="Asparaginase_C"/>
    <property type="match status" value="1"/>
</dbReference>